<keyword evidence="2" id="KW-1185">Reference proteome</keyword>
<dbReference type="SUPFAM" id="SSF52402">
    <property type="entry name" value="Adenine nucleotide alpha hydrolases-like"/>
    <property type="match status" value="1"/>
</dbReference>
<sequence>MQKELFGIFGSREEFANLRSEDEFDEVHSGDGVTVGIRDPHLEHHGRSATYTCDSGFCVIWGEVYASAQDSHYESTAHWLFENSVSHGFEAFSKLNGSYLAVVEFGGKAIVLTDPIRSWECFYTDAAGVRVFGTDAASVAQTISKPRLHQRSLNEFFQIGTVFGNRTCFEQLHRAPFDGYLTSETCETLSRFTYNPQSFDYVDELAKRLERAIARRSKYPGEKGLLLSAGSDARVLLSQVPDIDRCYTIGMSGCHEVVVAKQLAEQYDADHVVFDPDERYLLADANKVRHSQGIKESLHIHHAGYVGEMNVETMYHGLLFDTLFKGHFLKKKSFELFDVNVPLPWLESDPEPIEFVLDTLGYYPNSRHQVMKQMIELFPCEYVDAPEIWLKESLQKEFKTCWKRTNSIHNAMDLFIIKNQPTLPFRTHLADSYCEAFVAADIELLAWHLQTPPSVRNQKTVLKAIKRLDEDLLRYRPPDKPYDSSFVNNIDQFLHRRIPLGRPVEPAWPNRDEMYERFDLDERLFSGQEPFEKLPTRHKLRFNDFKEWVGQAQIQTELDSVPVDPVYVHDSTESGKQSKVRAEVR</sequence>
<dbReference type="OrthoDB" id="297261at2157"/>
<dbReference type="Gene3D" id="3.40.50.620">
    <property type="entry name" value="HUPs"/>
    <property type="match status" value="1"/>
</dbReference>
<gene>
    <name evidence="1" type="ORF">SAMN05421858_3461</name>
</gene>
<dbReference type="InterPro" id="IPR014729">
    <property type="entry name" value="Rossmann-like_a/b/a_fold"/>
</dbReference>
<dbReference type="RefSeq" id="WP_076431366.1">
    <property type="nucleotide sequence ID" value="NZ_FTNO01000004.1"/>
</dbReference>
<protein>
    <submittedName>
        <fullName evidence="1">Asparagine synthase (Glutamine-hydrolysing)</fullName>
    </submittedName>
</protein>
<accession>A0A1N7DAH4</accession>
<proteinExistence type="predicted"/>
<reference evidence="2" key="1">
    <citation type="submission" date="2017-01" db="EMBL/GenBank/DDBJ databases">
        <authorList>
            <person name="Varghese N."/>
            <person name="Submissions S."/>
        </authorList>
    </citation>
    <scope>NUCLEOTIDE SEQUENCE [LARGE SCALE GENOMIC DNA]</scope>
    <source>
        <strain evidence="2">CGMCC 1.7737</strain>
    </source>
</reference>
<dbReference type="EMBL" id="FTNO01000004">
    <property type="protein sequence ID" value="SIR72754.1"/>
    <property type="molecule type" value="Genomic_DNA"/>
</dbReference>
<evidence type="ECO:0000313" key="1">
    <source>
        <dbReference type="EMBL" id="SIR72754.1"/>
    </source>
</evidence>
<organism evidence="1 2">
    <name type="scientific">Haladaptatus litoreus</name>
    <dbReference type="NCBI Taxonomy" id="553468"/>
    <lineage>
        <taxon>Archaea</taxon>
        <taxon>Methanobacteriati</taxon>
        <taxon>Methanobacteriota</taxon>
        <taxon>Stenosarchaea group</taxon>
        <taxon>Halobacteria</taxon>
        <taxon>Halobacteriales</taxon>
        <taxon>Haladaptataceae</taxon>
        <taxon>Haladaptatus</taxon>
    </lineage>
</organism>
<evidence type="ECO:0000313" key="2">
    <source>
        <dbReference type="Proteomes" id="UP000186914"/>
    </source>
</evidence>
<dbReference type="AlphaFoldDB" id="A0A1N7DAH4"/>
<name>A0A1N7DAH4_9EURY</name>
<dbReference type="Proteomes" id="UP000186914">
    <property type="component" value="Unassembled WGS sequence"/>
</dbReference>